<feature type="domain" description="DNA methylase N-4/N-6" evidence="5">
    <location>
        <begin position="4"/>
        <end position="78"/>
    </location>
</feature>
<dbReference type="InterPro" id="IPR029063">
    <property type="entry name" value="SAM-dependent_MTases_sf"/>
</dbReference>
<evidence type="ECO:0000256" key="3">
    <source>
        <dbReference type="ARBA" id="ARBA00022679"/>
    </source>
</evidence>
<dbReference type="InterPro" id="IPR002941">
    <property type="entry name" value="DNA_methylase_N4/N6"/>
</dbReference>
<comment type="caution">
    <text evidence="6">The sequence shown here is derived from an EMBL/GenBank/DDBJ whole genome shotgun (WGS) entry which is preliminary data.</text>
</comment>
<dbReference type="AlphaFoldDB" id="A0A2T0RQU8"/>
<keyword evidence="3" id="KW-0808">Transferase</keyword>
<dbReference type="GO" id="GO:0003677">
    <property type="term" value="F:DNA binding"/>
    <property type="evidence" value="ECO:0007669"/>
    <property type="project" value="InterPro"/>
</dbReference>
<organism evidence="6 7">
    <name type="scientific">Aliiruegeria haliotis</name>
    <dbReference type="NCBI Taxonomy" id="1280846"/>
    <lineage>
        <taxon>Bacteria</taxon>
        <taxon>Pseudomonadati</taxon>
        <taxon>Pseudomonadota</taxon>
        <taxon>Alphaproteobacteria</taxon>
        <taxon>Rhodobacterales</taxon>
        <taxon>Roseobacteraceae</taxon>
        <taxon>Aliiruegeria</taxon>
    </lineage>
</organism>
<reference evidence="6 7" key="1">
    <citation type="submission" date="2018-03" db="EMBL/GenBank/DDBJ databases">
        <title>Genomic Encyclopedia of Archaeal and Bacterial Type Strains, Phase II (KMG-II): from individual species to whole genera.</title>
        <authorList>
            <person name="Goeker M."/>
        </authorList>
    </citation>
    <scope>NUCLEOTIDE SEQUENCE [LARGE SCALE GENOMIC DNA]</scope>
    <source>
        <strain evidence="6 7">DSM 29328</strain>
    </source>
</reference>
<dbReference type="Gene3D" id="3.40.50.150">
    <property type="entry name" value="Vaccinia Virus protein VP39"/>
    <property type="match status" value="1"/>
</dbReference>
<comment type="catalytic activity">
    <reaction evidence="4">
        <text>a 2'-deoxyadenosine in DNA + S-adenosyl-L-methionine = an N(6)-methyl-2'-deoxyadenosine in DNA + S-adenosyl-L-homocysteine + H(+)</text>
        <dbReference type="Rhea" id="RHEA:15197"/>
        <dbReference type="Rhea" id="RHEA-COMP:12418"/>
        <dbReference type="Rhea" id="RHEA-COMP:12419"/>
        <dbReference type="ChEBI" id="CHEBI:15378"/>
        <dbReference type="ChEBI" id="CHEBI:57856"/>
        <dbReference type="ChEBI" id="CHEBI:59789"/>
        <dbReference type="ChEBI" id="CHEBI:90615"/>
        <dbReference type="ChEBI" id="CHEBI:90616"/>
        <dbReference type="EC" id="2.1.1.72"/>
    </reaction>
</comment>
<evidence type="ECO:0000256" key="2">
    <source>
        <dbReference type="ARBA" id="ARBA00022603"/>
    </source>
</evidence>
<evidence type="ECO:0000259" key="5">
    <source>
        <dbReference type="Pfam" id="PF01555"/>
    </source>
</evidence>
<dbReference type="GO" id="GO:0032259">
    <property type="term" value="P:methylation"/>
    <property type="evidence" value="ECO:0007669"/>
    <property type="project" value="UniProtKB-KW"/>
</dbReference>
<evidence type="ECO:0000313" key="7">
    <source>
        <dbReference type="Proteomes" id="UP000239480"/>
    </source>
</evidence>
<sequence>KQTTLWQIANRDQDAETVHGTQKPVECMRRPVLNNSDPGQAVYEPFMGSGTTLIAAETTNRICLGVELNPAYVDVAVERWQAFTGKAAVHEATGSTWAELKAERIGTDT</sequence>
<keyword evidence="2 6" id="KW-0489">Methyltransferase</keyword>
<dbReference type="RefSeq" id="WP_146136678.1">
    <property type="nucleotide sequence ID" value="NZ_PVTD01000004.1"/>
</dbReference>
<accession>A0A2T0RQU8</accession>
<dbReference type="PRINTS" id="PR00508">
    <property type="entry name" value="S21N4MTFRASE"/>
</dbReference>
<protein>
    <recommendedName>
        <fullName evidence="1">site-specific DNA-methyltransferase (adenine-specific)</fullName>
        <ecNumber evidence="1">2.1.1.72</ecNumber>
    </recommendedName>
</protein>
<gene>
    <name evidence="6" type="ORF">CLV78_1041</name>
</gene>
<proteinExistence type="predicted"/>
<dbReference type="GO" id="GO:0008170">
    <property type="term" value="F:N-methyltransferase activity"/>
    <property type="evidence" value="ECO:0007669"/>
    <property type="project" value="InterPro"/>
</dbReference>
<dbReference type="Pfam" id="PF01555">
    <property type="entry name" value="N6_N4_Mtase"/>
    <property type="match status" value="1"/>
</dbReference>
<keyword evidence="7" id="KW-1185">Reference proteome</keyword>
<evidence type="ECO:0000256" key="1">
    <source>
        <dbReference type="ARBA" id="ARBA00011900"/>
    </source>
</evidence>
<dbReference type="SUPFAM" id="SSF53335">
    <property type="entry name" value="S-adenosyl-L-methionine-dependent methyltransferases"/>
    <property type="match status" value="1"/>
</dbReference>
<evidence type="ECO:0000313" key="6">
    <source>
        <dbReference type="EMBL" id="PRY23512.1"/>
    </source>
</evidence>
<evidence type="ECO:0000256" key="4">
    <source>
        <dbReference type="ARBA" id="ARBA00047942"/>
    </source>
</evidence>
<dbReference type="EMBL" id="PVTD01000004">
    <property type="protein sequence ID" value="PRY23512.1"/>
    <property type="molecule type" value="Genomic_DNA"/>
</dbReference>
<dbReference type="Proteomes" id="UP000239480">
    <property type="component" value="Unassembled WGS sequence"/>
</dbReference>
<name>A0A2T0RQU8_9RHOB</name>
<feature type="non-terminal residue" evidence="6">
    <location>
        <position position="1"/>
    </location>
</feature>
<dbReference type="EC" id="2.1.1.72" evidence="1"/>
<dbReference type="GO" id="GO:0009007">
    <property type="term" value="F:site-specific DNA-methyltransferase (adenine-specific) activity"/>
    <property type="evidence" value="ECO:0007669"/>
    <property type="project" value="UniProtKB-EC"/>
</dbReference>
<dbReference type="InterPro" id="IPR001091">
    <property type="entry name" value="RM_Methyltransferase"/>
</dbReference>